<organism evidence="1 2">
    <name type="scientific">Arcicella rosea</name>
    <dbReference type="NCBI Taxonomy" id="502909"/>
    <lineage>
        <taxon>Bacteria</taxon>
        <taxon>Pseudomonadati</taxon>
        <taxon>Bacteroidota</taxon>
        <taxon>Cytophagia</taxon>
        <taxon>Cytophagales</taxon>
        <taxon>Flectobacillaceae</taxon>
        <taxon>Arcicella</taxon>
    </lineage>
</organism>
<evidence type="ECO:0000313" key="1">
    <source>
        <dbReference type="EMBL" id="MBB6004788.1"/>
    </source>
</evidence>
<evidence type="ECO:0000313" key="2">
    <source>
        <dbReference type="Proteomes" id="UP000524404"/>
    </source>
</evidence>
<dbReference type="Gene3D" id="2.50.20.10">
    <property type="entry name" value="Lipoprotein localisation LolA/LolB/LppX"/>
    <property type="match status" value="1"/>
</dbReference>
<accession>A0A841EVX3</accession>
<protein>
    <submittedName>
        <fullName evidence="1">Outer membrane lipoprotein-sorting protein</fullName>
    </submittedName>
</protein>
<keyword evidence="1" id="KW-0449">Lipoprotein</keyword>
<dbReference type="AlphaFoldDB" id="A0A841EVX3"/>
<reference evidence="1 2" key="1">
    <citation type="submission" date="2020-08" db="EMBL/GenBank/DDBJ databases">
        <title>Functional genomics of gut bacteria from endangered species of beetles.</title>
        <authorList>
            <person name="Carlos-Shanley C."/>
        </authorList>
    </citation>
    <scope>NUCLEOTIDE SEQUENCE [LARGE SCALE GENOMIC DNA]</scope>
    <source>
        <strain evidence="1 2">S00070</strain>
    </source>
</reference>
<dbReference type="Proteomes" id="UP000524404">
    <property type="component" value="Unassembled WGS sequence"/>
</dbReference>
<name>A0A841EVX3_9BACT</name>
<proteinExistence type="predicted"/>
<keyword evidence="2" id="KW-1185">Reference proteome</keyword>
<gene>
    <name evidence="1" type="ORF">HNP25_003458</name>
</gene>
<comment type="caution">
    <text evidence="1">The sequence shown here is derived from an EMBL/GenBank/DDBJ whole genome shotgun (WGS) entry which is preliminary data.</text>
</comment>
<sequence>MLNKKSTIVFGFLITFFSLAFISSSNIKKIGASMISRSVRAGKTVTVKADIFYQLAGGKMISHYSLPSNQYIINTSKGEISIYDPVKNTVIQQVNYLFSTETSQFYYFLNNQKADLGLRAMGFINKNTKFEKNLMISTWTAPARLAKDIKSVELVHDGANPIYTKYIGGNGQVIKKMYYYNYQNFGGLDFPLTVTQIDYFSAKDSVIAKTTYADIKVNEAVNSKLSDFTIPANAKVLK</sequence>
<dbReference type="EMBL" id="JACHKT010000029">
    <property type="protein sequence ID" value="MBB6004788.1"/>
    <property type="molecule type" value="Genomic_DNA"/>
</dbReference>
<dbReference type="RefSeq" id="WP_184136030.1">
    <property type="nucleotide sequence ID" value="NZ_JACHKT010000029.1"/>
</dbReference>